<evidence type="ECO:0000256" key="3">
    <source>
        <dbReference type="PROSITE-ProRule" id="PRU00023"/>
    </source>
</evidence>
<reference evidence="4 5" key="1">
    <citation type="submission" date="2019-06" db="EMBL/GenBank/DDBJ databases">
        <authorList>
            <person name="Broberg M."/>
        </authorList>
    </citation>
    <scope>NUCLEOTIDE SEQUENCE [LARGE SCALE GENOMIC DNA]</scope>
</reference>
<dbReference type="InterPro" id="IPR002110">
    <property type="entry name" value="Ankyrin_rpt"/>
</dbReference>
<name>A0ABY6TUR9_BIOOC</name>
<dbReference type="SMART" id="SM00248">
    <property type="entry name" value="ANK"/>
    <property type="match status" value="4"/>
</dbReference>
<dbReference type="SUPFAM" id="SSF48403">
    <property type="entry name" value="Ankyrin repeat"/>
    <property type="match status" value="1"/>
</dbReference>
<dbReference type="Pfam" id="PF12796">
    <property type="entry name" value="Ank_2"/>
    <property type="match status" value="1"/>
</dbReference>
<dbReference type="Gene3D" id="1.25.40.20">
    <property type="entry name" value="Ankyrin repeat-containing domain"/>
    <property type="match status" value="1"/>
</dbReference>
<gene>
    <name evidence="4" type="ORF">CLO192961_LOCUS68186</name>
</gene>
<protein>
    <recommendedName>
        <fullName evidence="6">F-box domain-containing protein</fullName>
    </recommendedName>
</protein>
<organism evidence="4 5">
    <name type="scientific">Bionectria ochroleuca</name>
    <name type="common">Gliocladium roseum</name>
    <dbReference type="NCBI Taxonomy" id="29856"/>
    <lineage>
        <taxon>Eukaryota</taxon>
        <taxon>Fungi</taxon>
        <taxon>Dikarya</taxon>
        <taxon>Ascomycota</taxon>
        <taxon>Pezizomycotina</taxon>
        <taxon>Sordariomycetes</taxon>
        <taxon>Hypocreomycetidae</taxon>
        <taxon>Hypocreales</taxon>
        <taxon>Bionectriaceae</taxon>
        <taxon>Clonostachys</taxon>
    </lineage>
</organism>
<accession>A0ABY6TUR9</accession>
<proteinExistence type="predicted"/>
<keyword evidence="5" id="KW-1185">Reference proteome</keyword>
<dbReference type="PROSITE" id="PS50088">
    <property type="entry name" value="ANK_REPEAT"/>
    <property type="match status" value="1"/>
</dbReference>
<evidence type="ECO:0000313" key="5">
    <source>
        <dbReference type="Proteomes" id="UP000766486"/>
    </source>
</evidence>
<sequence>MSGSSSMTTFEDLPREIILEIGEMCVWPASPEEPHSSRHLAALTRTSRWLYNMFNAILYRYNLTQEVPLDSCVLWAAEKGLKLNVINNNGFTPLHIAADRGDADLVGVLLAQIGIRVRVRTTRGGNALSLAVAKGHLNCARLILERPELDPADRGRSGATALHVLCKKTRDQSLNTLDFICCLIDRGCPVDAKKDDGRTALQIALLRGLTDIASLLLYYSFVQDTKMDTTMDTNMDS</sequence>
<dbReference type="EMBL" id="CABFNS010000477">
    <property type="protein sequence ID" value="VUC21923.1"/>
    <property type="molecule type" value="Genomic_DNA"/>
</dbReference>
<evidence type="ECO:0000256" key="2">
    <source>
        <dbReference type="ARBA" id="ARBA00023043"/>
    </source>
</evidence>
<dbReference type="InterPro" id="IPR036770">
    <property type="entry name" value="Ankyrin_rpt-contain_sf"/>
</dbReference>
<evidence type="ECO:0000256" key="1">
    <source>
        <dbReference type="ARBA" id="ARBA00022737"/>
    </source>
</evidence>
<evidence type="ECO:0000313" key="4">
    <source>
        <dbReference type="EMBL" id="VUC21923.1"/>
    </source>
</evidence>
<comment type="caution">
    <text evidence="4">The sequence shown here is derived from an EMBL/GenBank/DDBJ whole genome shotgun (WGS) entry which is preliminary data.</text>
</comment>
<dbReference type="Proteomes" id="UP000766486">
    <property type="component" value="Unassembled WGS sequence"/>
</dbReference>
<keyword evidence="1" id="KW-0677">Repeat</keyword>
<dbReference type="PROSITE" id="PS50297">
    <property type="entry name" value="ANK_REP_REGION"/>
    <property type="match status" value="1"/>
</dbReference>
<feature type="repeat" description="ANK" evidence="3">
    <location>
        <begin position="89"/>
        <end position="122"/>
    </location>
</feature>
<dbReference type="PANTHER" id="PTHR24198">
    <property type="entry name" value="ANKYRIN REPEAT AND PROTEIN KINASE DOMAIN-CONTAINING PROTEIN"/>
    <property type="match status" value="1"/>
</dbReference>
<keyword evidence="2 3" id="KW-0040">ANK repeat</keyword>
<dbReference type="PANTHER" id="PTHR24198:SF165">
    <property type="entry name" value="ANKYRIN REPEAT-CONTAINING PROTEIN-RELATED"/>
    <property type="match status" value="1"/>
</dbReference>
<evidence type="ECO:0008006" key="6">
    <source>
        <dbReference type="Google" id="ProtNLM"/>
    </source>
</evidence>